<dbReference type="AlphaFoldDB" id="A0A3P7NPM0"/>
<organism evidence="2 3">
    <name type="scientific">Dibothriocephalus latus</name>
    <name type="common">Fish tapeworm</name>
    <name type="synonym">Diphyllobothrium latum</name>
    <dbReference type="NCBI Taxonomy" id="60516"/>
    <lineage>
        <taxon>Eukaryota</taxon>
        <taxon>Metazoa</taxon>
        <taxon>Spiralia</taxon>
        <taxon>Lophotrochozoa</taxon>
        <taxon>Platyhelminthes</taxon>
        <taxon>Cestoda</taxon>
        <taxon>Eucestoda</taxon>
        <taxon>Diphyllobothriidea</taxon>
        <taxon>Diphyllobothriidae</taxon>
        <taxon>Dibothriocephalus</taxon>
    </lineage>
</organism>
<sequence length="87" mass="9070">MAGSQEANAVANIITNNVINSGIKLGSADLITRAEAMGKLQEIKKLASQVSEDQSSSPPWMLSSAAGVADTNSRFLPPGNRTKQVAD</sequence>
<accession>A0A3P7NPM0</accession>
<dbReference type="Proteomes" id="UP000281553">
    <property type="component" value="Unassembled WGS sequence"/>
</dbReference>
<evidence type="ECO:0000256" key="1">
    <source>
        <dbReference type="SAM" id="MobiDB-lite"/>
    </source>
</evidence>
<protein>
    <submittedName>
        <fullName evidence="2">Uncharacterized protein</fullName>
    </submittedName>
</protein>
<evidence type="ECO:0000313" key="3">
    <source>
        <dbReference type="Proteomes" id="UP000281553"/>
    </source>
</evidence>
<feature type="region of interest" description="Disordered" evidence="1">
    <location>
        <begin position="50"/>
        <end position="87"/>
    </location>
</feature>
<gene>
    <name evidence="2" type="ORF">DILT_LOCUS6940</name>
</gene>
<name>A0A3P7NPM0_DIBLA</name>
<keyword evidence="3" id="KW-1185">Reference proteome</keyword>
<proteinExistence type="predicted"/>
<evidence type="ECO:0000313" key="2">
    <source>
        <dbReference type="EMBL" id="VDN11109.1"/>
    </source>
</evidence>
<reference evidence="2 3" key="1">
    <citation type="submission" date="2018-11" db="EMBL/GenBank/DDBJ databases">
        <authorList>
            <consortium name="Pathogen Informatics"/>
        </authorList>
    </citation>
    <scope>NUCLEOTIDE SEQUENCE [LARGE SCALE GENOMIC DNA]</scope>
</reference>
<dbReference type="EMBL" id="UYRU01050714">
    <property type="protein sequence ID" value="VDN11109.1"/>
    <property type="molecule type" value="Genomic_DNA"/>
</dbReference>